<dbReference type="KEGG" id="abac:LuPra_01276"/>
<feature type="signal peptide" evidence="1">
    <location>
        <begin position="1"/>
        <end position="23"/>
    </location>
</feature>
<dbReference type="RefSeq" id="WP_110169953.1">
    <property type="nucleotide sequence ID" value="NZ_CP015136.1"/>
</dbReference>
<dbReference type="STRING" id="1855912.LuPra_01276"/>
<dbReference type="SUPFAM" id="SSF53187">
    <property type="entry name" value="Zn-dependent exopeptidases"/>
    <property type="match status" value="1"/>
</dbReference>
<keyword evidence="1" id="KW-0732">Signal</keyword>
<evidence type="ECO:0000256" key="1">
    <source>
        <dbReference type="SAM" id="SignalP"/>
    </source>
</evidence>
<dbReference type="GO" id="GO:0008235">
    <property type="term" value="F:metalloexopeptidase activity"/>
    <property type="evidence" value="ECO:0007669"/>
    <property type="project" value="InterPro"/>
</dbReference>
<keyword evidence="4" id="KW-1185">Reference proteome</keyword>
<dbReference type="EMBL" id="CP015136">
    <property type="protein sequence ID" value="AMY08088.1"/>
    <property type="molecule type" value="Genomic_DNA"/>
</dbReference>
<dbReference type="GO" id="GO:0004177">
    <property type="term" value="F:aminopeptidase activity"/>
    <property type="evidence" value="ECO:0007669"/>
    <property type="project" value="UniProtKB-KW"/>
</dbReference>
<dbReference type="SUPFAM" id="SSF55486">
    <property type="entry name" value="Metalloproteases ('zincins'), catalytic domain"/>
    <property type="match status" value="1"/>
</dbReference>
<dbReference type="InterPro" id="IPR027268">
    <property type="entry name" value="Peptidase_M4/M1_CTD_sf"/>
</dbReference>
<dbReference type="Proteomes" id="UP000076079">
    <property type="component" value="Chromosome"/>
</dbReference>
<dbReference type="Gene3D" id="2.30.42.10">
    <property type="match status" value="1"/>
</dbReference>
<evidence type="ECO:0000313" key="3">
    <source>
        <dbReference type="EMBL" id="AMY08088.1"/>
    </source>
</evidence>
<keyword evidence="3" id="KW-0031">Aminopeptidase</keyword>
<protein>
    <submittedName>
        <fullName evidence="3">Bacterial leucyl aminopeptidase</fullName>
        <ecNumber evidence="3">3.4.11.10</ecNumber>
    </submittedName>
</protein>
<dbReference type="InterPro" id="IPR045175">
    <property type="entry name" value="M28_fam"/>
</dbReference>
<dbReference type="PATRIC" id="fig|1813736.3.peg.1322"/>
<dbReference type="Pfam" id="PF17820">
    <property type="entry name" value="PDZ_6"/>
    <property type="match status" value="1"/>
</dbReference>
<dbReference type="OrthoDB" id="9762302at2"/>
<sequence precursor="true">MRRLLRLGGVALCASMLACTASAQDRVHQALDVTLDPSTGGVAVKAEVTPGGDLREVEFLLHSRLRVTRSTPVVREVALGDVSWLGDVEGGDMGSSPAVKRYRVTLPAAGASFRVEYAGVFDFALSDAREEYTRGFRSTPGIVSRTGVYLPGASGWYPLVGRALMTFNLTVAQPNTWRVVSEGAGTSRDADGRARWASTDPVDQIHIVGGPLQLTTQPAGAAEAQVYLHEADAALSSKYLAATAQYLEMYRGLIGPYPYQKFALVENFWETGYGMPSFTLLGPQIIRFPFILTSSYPHEILHNWWGNSVFVEEARGNWSEGLTAYLADHLMQEQRGEDAVYRRSTLQKYRDYVSSAQDFPLVQFRGRHSAATEAIGYGRTMMGFHALRRAVGDENFRKFLARFYRDFKGKRASFDDVRTTMEAVSGQDLARFFADWIERASAPALAVRLTAVTNVERRTPDADRPPPHANGGTYVVEGVISQTQPGAPFAVDVPVVVQTTGKAVDAKVALAGPSASFRIETADPPLMLHVDPAFDLFRRLDARETPPSLGQLFGDAAPLVVIAASEDPAHTAAYRAMAESWKAPAHAPKVVLDTEVTSLPTDRSVWLFGRGNRFAKDLVDGTAVRLDAGAVTIDAQAMPLRDHAAILVRRHPGDATRAIGWIVADRVDAMEGLARKLPHYGKYSYLGFEGAEPVNMLKGQWQASDSPLSVDLRTGTRRDMAIAPLTLARAPLATLPAVFSDASLKAHVATLASAEYQGRGVGTAGLDKAAAYVAAQFKAAGLAPGMPGGSYRQEFTTSQTPDGKPATLANIVGVLQGSEPAWSAQSIVVTAHYDHLGMGWPGPRAGDEGRLHPGADDNASGVAVLLEVARAMADAGASRRTIVFVATTAEEAGMLGSKHYVEHPVRPREGIRSVLNIDSVGRLGTAPLGVIGSATATEWPHVFRGIGFVTGIQTQFASQGLESSDQASFIARGIPAVQLFTPPHTDYHRPGDTADKVDVAGLVRVATVAREAVTYLADRPEPLTITIAAPGAQTTTAAAPGPQGARRAGFGIVPDFAFEGPGVKASGLVPGSPAEQAGMQAGDVLLEMAGKALASLSVYSDVLKALAPGQSVPIVFEHAGTRQTATVTLTAR</sequence>
<dbReference type="Pfam" id="PF04389">
    <property type="entry name" value="Peptidase_M28"/>
    <property type="match status" value="1"/>
</dbReference>
<dbReference type="PROSITE" id="PS51257">
    <property type="entry name" value="PROKAR_LIPOPROTEIN"/>
    <property type="match status" value="1"/>
</dbReference>
<dbReference type="Gene3D" id="3.40.630.10">
    <property type="entry name" value="Zn peptidases"/>
    <property type="match status" value="1"/>
</dbReference>
<proteinExistence type="predicted"/>
<dbReference type="GO" id="GO:0008270">
    <property type="term" value="F:zinc ion binding"/>
    <property type="evidence" value="ECO:0007669"/>
    <property type="project" value="InterPro"/>
</dbReference>
<keyword evidence="3" id="KW-0645">Protease</keyword>
<dbReference type="GO" id="GO:0006508">
    <property type="term" value="P:proteolysis"/>
    <property type="evidence" value="ECO:0007669"/>
    <property type="project" value="InterPro"/>
</dbReference>
<dbReference type="PROSITE" id="PS50106">
    <property type="entry name" value="PDZ"/>
    <property type="match status" value="1"/>
</dbReference>
<name>A0A143PJ33_LUTPR</name>
<organism evidence="3 4">
    <name type="scientific">Luteitalea pratensis</name>
    <dbReference type="NCBI Taxonomy" id="1855912"/>
    <lineage>
        <taxon>Bacteria</taxon>
        <taxon>Pseudomonadati</taxon>
        <taxon>Acidobacteriota</taxon>
        <taxon>Vicinamibacteria</taxon>
        <taxon>Vicinamibacterales</taxon>
        <taxon>Vicinamibacteraceae</taxon>
        <taxon>Luteitalea</taxon>
    </lineage>
</organism>
<dbReference type="InterPro" id="IPR007484">
    <property type="entry name" value="Peptidase_M28"/>
</dbReference>
<reference evidence="4" key="2">
    <citation type="submission" date="2016-04" db="EMBL/GenBank/DDBJ databases">
        <title>First Complete Genome Sequence of a Subdivision 6 Acidobacterium.</title>
        <authorList>
            <person name="Huang S."/>
            <person name="Vieira S."/>
            <person name="Bunk B."/>
            <person name="Riedel T."/>
            <person name="Sproeer C."/>
            <person name="Overmann J."/>
        </authorList>
    </citation>
    <scope>NUCLEOTIDE SEQUENCE [LARGE SCALE GENOMIC DNA]</scope>
    <source>
        <strain evidence="4">DSM 100886 HEG_-6_39</strain>
    </source>
</reference>
<dbReference type="InterPro" id="IPR001478">
    <property type="entry name" value="PDZ"/>
</dbReference>
<dbReference type="Pfam" id="PF01433">
    <property type="entry name" value="Peptidase_M1"/>
    <property type="match status" value="1"/>
</dbReference>
<accession>A0A143PJ33</accession>
<dbReference type="SUPFAM" id="SSF50156">
    <property type="entry name" value="PDZ domain-like"/>
    <property type="match status" value="1"/>
</dbReference>
<evidence type="ECO:0000259" key="2">
    <source>
        <dbReference type="PROSITE" id="PS50106"/>
    </source>
</evidence>
<gene>
    <name evidence="3" type="ORF">LuPra_01276</name>
</gene>
<feature type="chain" id="PRO_5007511437" evidence="1">
    <location>
        <begin position="24"/>
        <end position="1132"/>
    </location>
</feature>
<feature type="domain" description="PDZ" evidence="2">
    <location>
        <begin position="1035"/>
        <end position="1097"/>
    </location>
</feature>
<dbReference type="AlphaFoldDB" id="A0A143PJ33"/>
<dbReference type="EC" id="3.4.11.10" evidence="3"/>
<dbReference type="Gene3D" id="1.10.390.10">
    <property type="entry name" value="Neutral Protease Domain 2"/>
    <property type="match status" value="1"/>
</dbReference>
<dbReference type="InterPro" id="IPR036034">
    <property type="entry name" value="PDZ_sf"/>
</dbReference>
<dbReference type="PANTHER" id="PTHR12147">
    <property type="entry name" value="METALLOPEPTIDASE M28 FAMILY MEMBER"/>
    <property type="match status" value="1"/>
</dbReference>
<reference evidence="3 4" key="1">
    <citation type="journal article" date="2016" name="Genome Announc.">
        <title>First Complete Genome Sequence of a Subdivision 6 Acidobacterium Strain.</title>
        <authorList>
            <person name="Huang S."/>
            <person name="Vieira S."/>
            <person name="Bunk B."/>
            <person name="Riedel T."/>
            <person name="Sproer C."/>
            <person name="Overmann J."/>
        </authorList>
    </citation>
    <scope>NUCLEOTIDE SEQUENCE [LARGE SCALE GENOMIC DNA]</scope>
    <source>
        <strain evidence="4">DSM 100886 HEG_-6_39</strain>
    </source>
</reference>
<dbReference type="PANTHER" id="PTHR12147:SF26">
    <property type="entry name" value="PEPTIDASE M28 DOMAIN-CONTAINING PROTEIN"/>
    <property type="match status" value="1"/>
</dbReference>
<keyword evidence="3" id="KW-0378">Hydrolase</keyword>
<dbReference type="InterPro" id="IPR041489">
    <property type="entry name" value="PDZ_6"/>
</dbReference>
<dbReference type="SMART" id="SM00228">
    <property type="entry name" value="PDZ"/>
    <property type="match status" value="1"/>
</dbReference>
<evidence type="ECO:0000313" key="4">
    <source>
        <dbReference type="Proteomes" id="UP000076079"/>
    </source>
</evidence>
<dbReference type="InterPro" id="IPR014782">
    <property type="entry name" value="Peptidase_M1_dom"/>
</dbReference>